<dbReference type="GO" id="GO:0070205">
    <property type="term" value="F:2-succinyl-6-hydroxy-2,4-cyclohexadiene-1-carboxylate synthase activity"/>
    <property type="evidence" value="ECO:0007669"/>
    <property type="project" value="UniProtKB-UniRule"/>
</dbReference>
<sequence length="271" mass="30229">MYLTINDTDYWYELNGEGEPVVLLHGFTGTGGTWSDMVSGWLEDFQTLTIDMPGHGRTKQGPNRTMDDFCRDLAGLLEVLQWKKVHLIGYSMGGRAALSFTLVFPERVKSLTLESASPGLADAEARQKRRQHDEKLAQRIETGGIKAFVDYWENIPLFQSQKQLPAVIRKGIRQERLSQSAEGLARSLRLMGTGSQPSWQEELPNLTLPVLLLAGAYDQKFINMNQSMAKRMPSAELTVVQHAGHAIHVEQPAIFGKIVSGFLKSVETGRT</sequence>
<name>A0A4Y9AC98_9BACI</name>
<dbReference type="UniPathway" id="UPA01057">
    <property type="reaction ID" value="UER00900"/>
</dbReference>
<dbReference type="AlphaFoldDB" id="A0A4Y9AC98"/>
<proteinExistence type="inferred from homology"/>
<dbReference type="InterPro" id="IPR000073">
    <property type="entry name" value="AB_hydrolase_1"/>
</dbReference>
<evidence type="ECO:0000259" key="4">
    <source>
        <dbReference type="Pfam" id="PF00561"/>
    </source>
</evidence>
<dbReference type="OrthoDB" id="9808398at2"/>
<dbReference type="Pfam" id="PF00561">
    <property type="entry name" value="Abhydrolase_1"/>
    <property type="match status" value="1"/>
</dbReference>
<comment type="caution">
    <text evidence="5">The sequence shown here is derived from an EMBL/GenBank/DDBJ whole genome shotgun (WGS) entry which is preliminary data.</text>
</comment>
<comment type="pathway">
    <text evidence="3">Quinol/quinone metabolism; 1,4-dihydroxy-2-naphthoate biosynthesis; 1,4-dihydroxy-2-naphthoate from chorismate: step 3/7.</text>
</comment>
<evidence type="ECO:0000256" key="3">
    <source>
        <dbReference type="HAMAP-Rule" id="MF_01660"/>
    </source>
</evidence>
<gene>
    <name evidence="3 5" type="primary">menH</name>
    <name evidence="5" type="ORF">E4U82_10410</name>
</gene>
<dbReference type="PANTHER" id="PTHR42916:SF1">
    <property type="entry name" value="PROTEIN PHYLLO, CHLOROPLASTIC"/>
    <property type="match status" value="1"/>
</dbReference>
<dbReference type="Proteomes" id="UP000298484">
    <property type="component" value="Unassembled WGS sequence"/>
</dbReference>
<dbReference type="RefSeq" id="WP_135110135.1">
    <property type="nucleotide sequence ID" value="NZ_SRHY01000015.1"/>
</dbReference>
<dbReference type="NCBIfam" id="TIGR03695">
    <property type="entry name" value="menH_SHCHC"/>
    <property type="match status" value="1"/>
</dbReference>
<dbReference type="InterPro" id="IPR022485">
    <property type="entry name" value="SHCHC_synthase_MenH"/>
</dbReference>
<dbReference type="HAMAP" id="MF_01660">
    <property type="entry name" value="MenH"/>
    <property type="match status" value="1"/>
</dbReference>
<accession>A0A4Y9AC98</accession>
<protein>
    <recommendedName>
        <fullName evidence="3">Putative 2-succinyl-6-hydroxy-2,4-cyclohexadiene-1-carboxylate synthase</fullName>
        <shortName evidence="3">SHCHC synthase</shortName>
        <ecNumber evidence="3">4.2.99.20</ecNumber>
    </recommendedName>
</protein>
<reference evidence="5 6" key="1">
    <citation type="submission" date="2019-03" db="EMBL/GenBank/DDBJ databases">
        <title>Genome sequence of Lentibacillus salicampi ATCC BAA-719.</title>
        <authorList>
            <person name="Maclea K.S."/>
            <person name="Simoes Junior M."/>
        </authorList>
    </citation>
    <scope>NUCLEOTIDE SEQUENCE [LARGE SCALE GENOMIC DNA]</scope>
    <source>
        <strain evidence="5 6">ATCC BAA-719</strain>
    </source>
</reference>
<keyword evidence="1 3" id="KW-0474">Menaquinone biosynthesis</keyword>
<evidence type="ECO:0000313" key="5">
    <source>
        <dbReference type="EMBL" id="TFJ92807.1"/>
    </source>
</evidence>
<dbReference type="GO" id="GO:0009234">
    <property type="term" value="P:menaquinone biosynthetic process"/>
    <property type="evidence" value="ECO:0007669"/>
    <property type="project" value="UniProtKB-UniRule"/>
</dbReference>
<dbReference type="InterPro" id="IPR029058">
    <property type="entry name" value="AB_hydrolase_fold"/>
</dbReference>
<dbReference type="PANTHER" id="PTHR42916">
    <property type="entry name" value="2-SUCCINYL-5-ENOLPYRUVYL-6-HYDROXY-3-CYCLOHEXENE-1-CARBOXYLATE SYNTHASE"/>
    <property type="match status" value="1"/>
</dbReference>
<comment type="pathway">
    <text evidence="3">Quinol/quinone metabolism; menaquinone biosynthesis.</text>
</comment>
<dbReference type="UniPathway" id="UPA00079"/>
<evidence type="ECO:0000256" key="1">
    <source>
        <dbReference type="ARBA" id="ARBA00022428"/>
    </source>
</evidence>
<dbReference type="Gene3D" id="3.40.50.1820">
    <property type="entry name" value="alpha/beta hydrolase"/>
    <property type="match status" value="1"/>
</dbReference>
<evidence type="ECO:0000256" key="2">
    <source>
        <dbReference type="ARBA" id="ARBA00023239"/>
    </source>
</evidence>
<comment type="similarity">
    <text evidence="3">Belongs to the AB hydrolase superfamily. MenH family.</text>
</comment>
<dbReference type="SUPFAM" id="SSF53474">
    <property type="entry name" value="alpha/beta-Hydrolases"/>
    <property type="match status" value="1"/>
</dbReference>
<comment type="catalytic activity">
    <reaction evidence="3">
        <text>5-enolpyruvoyl-6-hydroxy-2-succinyl-cyclohex-3-ene-1-carboxylate = (1R,6R)-6-hydroxy-2-succinyl-cyclohexa-2,4-diene-1-carboxylate + pyruvate</text>
        <dbReference type="Rhea" id="RHEA:25597"/>
        <dbReference type="ChEBI" id="CHEBI:15361"/>
        <dbReference type="ChEBI" id="CHEBI:58689"/>
        <dbReference type="ChEBI" id="CHEBI:58818"/>
        <dbReference type="EC" id="4.2.99.20"/>
    </reaction>
</comment>
<evidence type="ECO:0000313" key="6">
    <source>
        <dbReference type="Proteomes" id="UP000298484"/>
    </source>
</evidence>
<comment type="function">
    <text evidence="3">Catalyzes a proton abstraction reaction that results in 2,5-elimination of pyruvate from 2-succinyl-5-enolpyruvyl-6-hydroxy-3-cyclohexene-1-carboxylate (SEPHCHC) and the formation of 2-succinyl-6-hydroxy-2,4-cyclohexadiene-1-carboxylate (SHCHC).</text>
</comment>
<dbReference type="PRINTS" id="PR00111">
    <property type="entry name" value="ABHYDROLASE"/>
</dbReference>
<organism evidence="5 6">
    <name type="scientific">Lentibacillus salicampi</name>
    <dbReference type="NCBI Taxonomy" id="175306"/>
    <lineage>
        <taxon>Bacteria</taxon>
        <taxon>Bacillati</taxon>
        <taxon>Bacillota</taxon>
        <taxon>Bacilli</taxon>
        <taxon>Bacillales</taxon>
        <taxon>Bacillaceae</taxon>
        <taxon>Lentibacillus</taxon>
    </lineage>
</organism>
<keyword evidence="6" id="KW-1185">Reference proteome</keyword>
<feature type="domain" description="AB hydrolase-1" evidence="4">
    <location>
        <begin position="20"/>
        <end position="251"/>
    </location>
</feature>
<dbReference type="EC" id="4.2.99.20" evidence="3"/>
<dbReference type="EMBL" id="SRHY01000015">
    <property type="protein sequence ID" value="TFJ92807.1"/>
    <property type="molecule type" value="Genomic_DNA"/>
</dbReference>
<keyword evidence="2 3" id="KW-0456">Lyase</keyword>
<comment type="subunit">
    <text evidence="3">Monomer.</text>
</comment>